<organism evidence="7">
    <name type="scientific">freshwater metagenome</name>
    <dbReference type="NCBI Taxonomy" id="449393"/>
    <lineage>
        <taxon>unclassified sequences</taxon>
        <taxon>metagenomes</taxon>
        <taxon>ecological metagenomes</taxon>
    </lineage>
</organism>
<dbReference type="GO" id="GO:0042597">
    <property type="term" value="C:periplasmic space"/>
    <property type="evidence" value="ECO:0007669"/>
    <property type="project" value="UniProtKB-SubCell"/>
</dbReference>
<evidence type="ECO:0000256" key="3">
    <source>
        <dbReference type="ARBA" id="ARBA00022729"/>
    </source>
</evidence>
<dbReference type="EMBL" id="CAFBLE010000010">
    <property type="protein sequence ID" value="CAB4872450.1"/>
    <property type="molecule type" value="Genomic_DNA"/>
</dbReference>
<sequence length="344" mass="36982">MFKRRYLLGAFTAAFILSSASLPINADTIFACSQPSKAPKYLGTLSLASIPANMPTAQWGIDQGCFKKYGLEIKTTSVASAQIGMAGLVGESFDLFMNTPSNIVSAMANGDFAAKIIAPRHGYSAEELARAKREPLYPGQLLMQTVLLVKKSSAIQSWKDLEKSKIGVKSFRGPDHAGVILAMRANAANSYKTEFLAMTDAQMVAALDRGDVDAVVPSDPYATSIILSGARVIGYPSAYYFEPGAAVVYVSTATIVAKKPAAMRAFQKAILEINHLLNLPQNEATYRKTIAKVTGVSDDAVAKLKLPKLSESNVALSEISYISNKLKLLGFTKSRVSVGHILFR</sequence>
<name>A0A6J7I688_9ZZZZ</name>
<comment type="similarity">
    <text evidence="2">Belongs to the bacterial solute-binding protein SsuA/TauA family.</text>
</comment>
<evidence type="ECO:0000313" key="8">
    <source>
        <dbReference type="EMBL" id="CAB5060796.1"/>
    </source>
</evidence>
<reference evidence="7" key="1">
    <citation type="submission" date="2020-05" db="EMBL/GenBank/DDBJ databases">
        <authorList>
            <person name="Chiriac C."/>
            <person name="Salcher M."/>
            <person name="Ghai R."/>
            <person name="Kavagutti S V."/>
        </authorList>
    </citation>
    <scope>NUCLEOTIDE SEQUENCE</scope>
</reference>
<evidence type="ECO:0000313" key="5">
    <source>
        <dbReference type="EMBL" id="CAB4754874.1"/>
    </source>
</evidence>
<dbReference type="Gene3D" id="3.40.190.10">
    <property type="entry name" value="Periplasmic binding protein-like II"/>
    <property type="match status" value="2"/>
</dbReference>
<dbReference type="EMBL" id="CAEZWT010000014">
    <property type="protein sequence ID" value="CAB4663014.1"/>
    <property type="molecule type" value="Genomic_DNA"/>
</dbReference>
<evidence type="ECO:0000256" key="2">
    <source>
        <dbReference type="ARBA" id="ARBA00010742"/>
    </source>
</evidence>
<dbReference type="Pfam" id="PF13379">
    <property type="entry name" value="NMT1_2"/>
    <property type="match status" value="1"/>
</dbReference>
<dbReference type="EMBL" id="CAEZZC010000014">
    <property type="protein sequence ID" value="CAB4754874.1"/>
    <property type="molecule type" value="Genomic_DNA"/>
</dbReference>
<evidence type="ECO:0000313" key="7">
    <source>
        <dbReference type="EMBL" id="CAB4926385.1"/>
    </source>
</evidence>
<dbReference type="EMBL" id="CAFBMV010000007">
    <property type="protein sequence ID" value="CAB4926385.1"/>
    <property type="molecule type" value="Genomic_DNA"/>
</dbReference>
<proteinExistence type="inferred from homology"/>
<keyword evidence="3" id="KW-0732">Signal</keyword>
<evidence type="ECO:0000313" key="4">
    <source>
        <dbReference type="EMBL" id="CAB4663014.1"/>
    </source>
</evidence>
<gene>
    <name evidence="4" type="ORF">UFOPK2289_00655</name>
    <name evidence="5" type="ORF">UFOPK2822_01058</name>
    <name evidence="6" type="ORF">UFOPK3346_01109</name>
    <name evidence="7" type="ORF">UFOPK3670_00998</name>
    <name evidence="8" type="ORF">UFOPK4308_01044</name>
</gene>
<dbReference type="SUPFAM" id="SSF53850">
    <property type="entry name" value="Periplasmic binding protein-like II"/>
    <property type="match status" value="1"/>
</dbReference>
<evidence type="ECO:0000256" key="1">
    <source>
        <dbReference type="ARBA" id="ARBA00004418"/>
    </source>
</evidence>
<evidence type="ECO:0000313" key="6">
    <source>
        <dbReference type="EMBL" id="CAB4872450.1"/>
    </source>
</evidence>
<protein>
    <submittedName>
        <fullName evidence="7">Unannotated protein</fullName>
    </submittedName>
</protein>
<accession>A0A6J7I688</accession>
<dbReference type="PANTHER" id="PTHR30024">
    <property type="entry name" value="ALIPHATIC SULFONATES-BINDING PROTEIN-RELATED"/>
    <property type="match status" value="1"/>
</dbReference>
<dbReference type="EMBL" id="CAFBQL010000007">
    <property type="protein sequence ID" value="CAB5060796.1"/>
    <property type="molecule type" value="Genomic_DNA"/>
</dbReference>
<dbReference type="AlphaFoldDB" id="A0A6J7I688"/>
<dbReference type="PANTHER" id="PTHR30024:SF47">
    <property type="entry name" value="TAURINE-BINDING PERIPLASMIC PROTEIN"/>
    <property type="match status" value="1"/>
</dbReference>
<comment type="subcellular location">
    <subcellularLocation>
        <location evidence="1">Periplasm</location>
    </subcellularLocation>
</comment>